<reference evidence="2 3" key="1">
    <citation type="journal article" date="2018" name="Mol. Biol. Evol.">
        <title>Broad Genomic Sampling Reveals a Smut Pathogenic Ancestry of the Fungal Clade Ustilaginomycotina.</title>
        <authorList>
            <person name="Kijpornyongpan T."/>
            <person name="Mondo S.J."/>
            <person name="Barry K."/>
            <person name="Sandor L."/>
            <person name="Lee J."/>
            <person name="Lipzen A."/>
            <person name="Pangilinan J."/>
            <person name="LaButti K."/>
            <person name="Hainaut M."/>
            <person name="Henrissat B."/>
            <person name="Grigoriev I.V."/>
            <person name="Spatafora J.W."/>
            <person name="Aime M.C."/>
        </authorList>
    </citation>
    <scope>NUCLEOTIDE SEQUENCE [LARGE SCALE GENOMIC DNA]</scope>
    <source>
        <strain evidence="2 3">MCA 4658</strain>
    </source>
</reference>
<feature type="compositionally biased region" description="Low complexity" evidence="1">
    <location>
        <begin position="102"/>
        <end position="125"/>
    </location>
</feature>
<accession>A0A316W1Y7</accession>
<dbReference type="EMBL" id="KZ819367">
    <property type="protein sequence ID" value="PWN43689.1"/>
    <property type="molecule type" value="Genomic_DNA"/>
</dbReference>
<protein>
    <submittedName>
        <fullName evidence="2">Uncharacterized protein</fullName>
    </submittedName>
</protein>
<feature type="region of interest" description="Disordered" evidence="1">
    <location>
        <begin position="88"/>
        <end position="134"/>
    </location>
</feature>
<dbReference type="InParanoid" id="A0A316W1Y7"/>
<keyword evidence="3" id="KW-1185">Reference proteome</keyword>
<sequence>MSGDQRTHATLTRAHDSARPACLLQRALIGPRPGLSLGGLDLACVRDFPSDERMCWHVDASECGTVPKSHAQAGGQLFDGACKQSSFTNHDQRTRGNACDQARNGSRSASTRRSAGARRAASAERSLGKQRHLELSSRLASRPLHSSHPESSKCTLIVNGQNLFHIEFACTRAHAWAICYCPAP</sequence>
<name>A0A316W1Y7_9BASI</name>
<dbReference type="Proteomes" id="UP000245783">
    <property type="component" value="Unassembled WGS sequence"/>
</dbReference>
<evidence type="ECO:0000313" key="2">
    <source>
        <dbReference type="EMBL" id="PWN43689.1"/>
    </source>
</evidence>
<organism evidence="2 3">
    <name type="scientific">Ceraceosorus guamensis</name>
    <dbReference type="NCBI Taxonomy" id="1522189"/>
    <lineage>
        <taxon>Eukaryota</taxon>
        <taxon>Fungi</taxon>
        <taxon>Dikarya</taxon>
        <taxon>Basidiomycota</taxon>
        <taxon>Ustilaginomycotina</taxon>
        <taxon>Exobasidiomycetes</taxon>
        <taxon>Ceraceosorales</taxon>
        <taxon>Ceraceosoraceae</taxon>
        <taxon>Ceraceosorus</taxon>
    </lineage>
</organism>
<evidence type="ECO:0000313" key="3">
    <source>
        <dbReference type="Proteomes" id="UP000245783"/>
    </source>
</evidence>
<gene>
    <name evidence="2" type="ORF">IE81DRAFT_65170</name>
</gene>
<dbReference type="AlphaFoldDB" id="A0A316W1Y7"/>
<dbReference type="GeneID" id="37039386"/>
<dbReference type="RefSeq" id="XP_025370849.1">
    <property type="nucleotide sequence ID" value="XM_025517516.1"/>
</dbReference>
<evidence type="ECO:0000256" key="1">
    <source>
        <dbReference type="SAM" id="MobiDB-lite"/>
    </source>
</evidence>
<proteinExistence type="predicted"/>